<dbReference type="EMBL" id="LT598453">
    <property type="protein sequence ID" value="SCV05092.1"/>
    <property type="molecule type" value="Genomic_DNA"/>
</dbReference>
<keyword evidence="2" id="KW-1185">Reference proteome</keyword>
<dbReference type="AlphaFoldDB" id="A0A1G4KKK9"/>
<protein>
    <submittedName>
        <fullName evidence="1">LANO_0G18294g1_1</fullName>
    </submittedName>
</protein>
<reference evidence="2" key="1">
    <citation type="submission" date="2016-03" db="EMBL/GenBank/DDBJ databases">
        <authorList>
            <person name="Devillers Hugo."/>
        </authorList>
    </citation>
    <scope>NUCLEOTIDE SEQUENCE [LARGE SCALE GENOMIC DNA]</scope>
</reference>
<proteinExistence type="predicted"/>
<evidence type="ECO:0000313" key="2">
    <source>
        <dbReference type="Proteomes" id="UP000189911"/>
    </source>
</evidence>
<evidence type="ECO:0000313" key="1">
    <source>
        <dbReference type="EMBL" id="SCV05092.1"/>
    </source>
</evidence>
<name>A0A1G4KKK9_9SACH</name>
<organism evidence="1 2">
    <name type="scientific">Lachancea nothofagi CBS 11611</name>
    <dbReference type="NCBI Taxonomy" id="1266666"/>
    <lineage>
        <taxon>Eukaryota</taxon>
        <taxon>Fungi</taxon>
        <taxon>Dikarya</taxon>
        <taxon>Ascomycota</taxon>
        <taxon>Saccharomycotina</taxon>
        <taxon>Saccharomycetes</taxon>
        <taxon>Saccharomycetales</taxon>
        <taxon>Saccharomycetaceae</taxon>
        <taxon>Lachancea</taxon>
    </lineage>
</organism>
<gene>
    <name evidence="1" type="ORF">LANO_0G18294G</name>
</gene>
<accession>A0A1G4KKK9</accession>
<sequence>MKSQKQSRGRSLVSTTIFRFGRTSSTTIVMSDLKIPEPAKLVIFGNDDSLRNCRKQPAQVRNKLHKYGISRKVSVKTLAQNFTPVQHICLLCSISCIVRITASFAPVRAKVIPHSNFTRIFQYLAEPMKRKASSRTKHKPRRPKHEARLIPNVLYLNSNAV</sequence>
<dbReference type="Proteomes" id="UP000189911">
    <property type="component" value="Chromosome G"/>
</dbReference>